<keyword evidence="2" id="KW-0378">Hydrolase</keyword>
<proteinExistence type="predicted"/>
<comment type="caution">
    <text evidence="7">The sequence shown here is derived from an EMBL/GenBank/DDBJ whole genome shotgun (WGS) entry which is preliminary data.</text>
</comment>
<keyword evidence="3" id="KW-0068">Autocatalytic cleavage</keyword>
<dbReference type="CDD" id="cd04512">
    <property type="entry name" value="Ntn_Asparaginase_2_like"/>
    <property type="match status" value="1"/>
</dbReference>
<organism evidence="7">
    <name type="scientific">candidate division WOR-3 bacterium</name>
    <dbReference type="NCBI Taxonomy" id="2052148"/>
    <lineage>
        <taxon>Bacteria</taxon>
        <taxon>Bacteria division WOR-3</taxon>
    </lineage>
</organism>
<gene>
    <name evidence="7" type="ORF">ENU74_01690</name>
</gene>
<reference evidence="7" key="1">
    <citation type="journal article" date="2020" name="mSystems">
        <title>Genome- and Community-Level Interaction Insights into Carbon Utilization and Element Cycling Functions of Hydrothermarchaeota in Hydrothermal Sediment.</title>
        <authorList>
            <person name="Zhou Z."/>
            <person name="Liu Y."/>
            <person name="Xu W."/>
            <person name="Pan J."/>
            <person name="Luo Z.H."/>
            <person name="Li M."/>
        </authorList>
    </citation>
    <scope>NUCLEOTIDE SEQUENCE [LARGE SCALE GENOMIC DNA]</scope>
    <source>
        <strain evidence="7">SpSt-697</strain>
    </source>
</reference>
<evidence type="ECO:0000256" key="6">
    <source>
        <dbReference type="PIRSR" id="PIRSR600246-3"/>
    </source>
</evidence>
<feature type="binding site" evidence="5">
    <location>
        <begin position="223"/>
        <end position="226"/>
    </location>
    <ligand>
        <name>substrate</name>
    </ligand>
</feature>
<evidence type="ECO:0000256" key="2">
    <source>
        <dbReference type="ARBA" id="ARBA00022801"/>
    </source>
</evidence>
<name>A0A7V4E3L1_UNCW3</name>
<dbReference type="FunFam" id="3.60.20.30:FF:000001">
    <property type="entry name" value="Isoaspartyl peptidase/L-asparaginase"/>
    <property type="match status" value="1"/>
</dbReference>
<evidence type="ECO:0000256" key="1">
    <source>
        <dbReference type="ARBA" id="ARBA00022670"/>
    </source>
</evidence>
<feature type="active site" description="Nucleophile" evidence="4">
    <location>
        <position position="173"/>
    </location>
</feature>
<dbReference type="Pfam" id="PF01112">
    <property type="entry name" value="Asparaginase_2"/>
    <property type="match status" value="1"/>
</dbReference>
<dbReference type="InterPro" id="IPR029055">
    <property type="entry name" value="Ntn_hydrolases_N"/>
</dbReference>
<dbReference type="Gene3D" id="3.60.20.30">
    <property type="entry name" value="(Glycosyl)asparaginase"/>
    <property type="match status" value="1"/>
</dbReference>
<protein>
    <submittedName>
        <fullName evidence="7">Asparaginase</fullName>
    </submittedName>
</protein>
<dbReference type="SUPFAM" id="SSF56235">
    <property type="entry name" value="N-terminal nucleophile aminohydrolases (Ntn hydrolases)"/>
    <property type="match status" value="1"/>
</dbReference>
<dbReference type="AlphaFoldDB" id="A0A7V4E3L1"/>
<keyword evidence="1" id="KW-0645">Protease</keyword>
<accession>A0A7V4E3L1</accession>
<sequence length="298" mass="32257">MIALIVHGGAGKIEEKITAQKGIEKALIRGYQILQKDGKAIDAVCAAVCELEDNPYFNAGTGSVLNLLFEVEMDASVMTSEGHFGACGAVKNVKNPVLVAKKIMEETDHLLLVGEGAKMFAQAMGFPEYNPKTEKEIEKLKKLIEKGENIYFPNFKKLIEVYKKLKKEKNLSTVGACALDRYGVIAVATSTGGLRGKLPGRVGDSAIIGAGTYVTSLAGVSATGHGEEIIRNFVAKEICELAKNYDIQTAINIFMEELKKRKCLCGVIGVDVRGNVGHGYTTKDMAWGFIKDGKMVIF</sequence>
<evidence type="ECO:0000256" key="5">
    <source>
        <dbReference type="PIRSR" id="PIRSR600246-2"/>
    </source>
</evidence>
<dbReference type="PANTHER" id="PTHR10188">
    <property type="entry name" value="L-ASPARAGINASE"/>
    <property type="match status" value="1"/>
</dbReference>
<evidence type="ECO:0000256" key="3">
    <source>
        <dbReference type="ARBA" id="ARBA00022813"/>
    </source>
</evidence>
<feature type="site" description="Cleavage; by autolysis" evidence="6">
    <location>
        <begin position="172"/>
        <end position="173"/>
    </location>
</feature>
<evidence type="ECO:0000256" key="4">
    <source>
        <dbReference type="PIRSR" id="PIRSR600246-1"/>
    </source>
</evidence>
<dbReference type="EMBL" id="DTDR01000052">
    <property type="protein sequence ID" value="HGK63300.1"/>
    <property type="molecule type" value="Genomic_DNA"/>
</dbReference>
<dbReference type="InterPro" id="IPR000246">
    <property type="entry name" value="Peptidase_T2"/>
</dbReference>
<dbReference type="GO" id="GO:0006508">
    <property type="term" value="P:proteolysis"/>
    <property type="evidence" value="ECO:0007669"/>
    <property type="project" value="UniProtKB-KW"/>
</dbReference>
<dbReference type="GO" id="GO:0005737">
    <property type="term" value="C:cytoplasm"/>
    <property type="evidence" value="ECO:0007669"/>
    <property type="project" value="TreeGrafter"/>
</dbReference>
<feature type="binding site" evidence="5">
    <location>
        <begin position="201"/>
        <end position="204"/>
    </location>
    <ligand>
        <name>substrate</name>
    </ligand>
</feature>
<dbReference type="GO" id="GO:0016811">
    <property type="term" value="F:hydrolase activity, acting on carbon-nitrogen (but not peptide) bonds, in linear amides"/>
    <property type="evidence" value="ECO:0007669"/>
    <property type="project" value="UniProtKB-ARBA"/>
</dbReference>
<dbReference type="PANTHER" id="PTHR10188:SF6">
    <property type="entry name" value="N(4)-(BETA-N-ACETYLGLUCOSAMINYL)-L-ASPARAGINASE"/>
    <property type="match status" value="1"/>
</dbReference>
<evidence type="ECO:0000313" key="7">
    <source>
        <dbReference type="EMBL" id="HGK63300.1"/>
    </source>
</evidence>
<dbReference type="GO" id="GO:0008233">
    <property type="term" value="F:peptidase activity"/>
    <property type="evidence" value="ECO:0007669"/>
    <property type="project" value="UniProtKB-KW"/>
</dbReference>